<proteinExistence type="predicted"/>
<evidence type="ECO:0000313" key="2">
    <source>
        <dbReference type="EMBL" id="MDN3593031.1"/>
    </source>
</evidence>
<dbReference type="RefSeq" id="WP_238225270.1">
    <property type="nucleotide sequence ID" value="NZ_BPQD01000011.1"/>
</dbReference>
<keyword evidence="3" id="KW-1185">Reference proteome</keyword>
<dbReference type="Proteomes" id="UP001224644">
    <property type="component" value="Unassembled WGS sequence"/>
</dbReference>
<dbReference type="EMBL" id="JAUFPX010000020">
    <property type="protein sequence ID" value="MDN3593031.1"/>
    <property type="molecule type" value="Genomic_DNA"/>
</dbReference>
<accession>A0ABT8BNY9</accession>
<gene>
    <name evidence="2" type="ORF">QWZ12_20745</name>
</gene>
<evidence type="ECO:0000256" key="1">
    <source>
        <dbReference type="SAM" id="MobiDB-lite"/>
    </source>
</evidence>
<name>A0ABT8BNY9_9HYPH</name>
<sequence length="184" mass="19911">MTVQGTGQETGPASDPREVSVSDLPADDLGPVGGALATEPVTLAESLMAEAGWSSANFGGDGPNPPYLRIGGKLWVTLTEFEPCFSSFHRDRLLFRTKVSMTDHLSRYDQIMVDPLAFEDRFGPRQGTDATFPFGAWLTIREIRFTGIELLGKRHGPVVLPLEPLAVASAIWLRNTGRSGRAPG</sequence>
<comment type="caution">
    <text evidence="2">The sequence shown here is derived from an EMBL/GenBank/DDBJ whole genome shotgun (WGS) entry which is preliminary data.</text>
</comment>
<feature type="region of interest" description="Disordered" evidence="1">
    <location>
        <begin position="1"/>
        <end position="35"/>
    </location>
</feature>
<reference evidence="3" key="1">
    <citation type="journal article" date="2019" name="Int. J. Syst. Evol. Microbiol.">
        <title>The Global Catalogue of Microorganisms (GCM) 10K type strain sequencing project: providing services to taxonomists for standard genome sequencing and annotation.</title>
        <authorList>
            <consortium name="The Broad Institute Genomics Platform"/>
            <consortium name="The Broad Institute Genome Sequencing Center for Infectious Disease"/>
            <person name="Wu L."/>
            <person name="Ma J."/>
        </authorList>
    </citation>
    <scope>NUCLEOTIDE SEQUENCE [LARGE SCALE GENOMIC DNA]</scope>
    <source>
        <strain evidence="3">CECT 7069</strain>
    </source>
</reference>
<organism evidence="2 3">
    <name type="scientific">Methylobacterium adhaesivum</name>
    <dbReference type="NCBI Taxonomy" id="333297"/>
    <lineage>
        <taxon>Bacteria</taxon>
        <taxon>Pseudomonadati</taxon>
        <taxon>Pseudomonadota</taxon>
        <taxon>Alphaproteobacteria</taxon>
        <taxon>Hyphomicrobiales</taxon>
        <taxon>Methylobacteriaceae</taxon>
        <taxon>Methylobacterium</taxon>
    </lineage>
</organism>
<protein>
    <submittedName>
        <fullName evidence="2">Uncharacterized protein</fullName>
    </submittedName>
</protein>
<evidence type="ECO:0000313" key="3">
    <source>
        <dbReference type="Proteomes" id="UP001224644"/>
    </source>
</evidence>
<feature type="compositionally biased region" description="Polar residues" evidence="1">
    <location>
        <begin position="1"/>
        <end position="11"/>
    </location>
</feature>